<evidence type="ECO:0000256" key="14">
    <source>
        <dbReference type="RuleBase" id="RU003738"/>
    </source>
</evidence>
<dbReference type="InterPro" id="IPR029066">
    <property type="entry name" value="PLP-binding_barrel"/>
</dbReference>
<feature type="binding site" evidence="12">
    <location>
        <position position="328"/>
    </location>
    <ligand>
        <name>substrate</name>
    </ligand>
</feature>
<dbReference type="Proteomes" id="UP000315636">
    <property type="component" value="Unassembled WGS sequence"/>
</dbReference>
<dbReference type="CDD" id="cd06828">
    <property type="entry name" value="PLPDE_III_DapDC"/>
    <property type="match status" value="1"/>
</dbReference>
<comment type="function">
    <text evidence="12">Specifically catalyzes the decarboxylation of meso-diaminopimelate (meso-DAP) to L-lysine.</text>
</comment>
<evidence type="ECO:0000256" key="6">
    <source>
        <dbReference type="ARBA" id="ARBA00023239"/>
    </source>
</evidence>
<keyword evidence="4 12" id="KW-0663">Pyridoxal phosphate</keyword>
<keyword evidence="3 12" id="KW-0210">Decarboxylase</keyword>
<feature type="binding site" evidence="12">
    <location>
        <position position="360"/>
    </location>
    <ligand>
        <name>substrate</name>
    </ligand>
</feature>
<dbReference type="GO" id="GO:0008836">
    <property type="term" value="F:diaminopimelate decarboxylase activity"/>
    <property type="evidence" value="ECO:0007669"/>
    <property type="project" value="UniProtKB-UniRule"/>
</dbReference>
<dbReference type="RefSeq" id="WP_142504166.1">
    <property type="nucleotide sequence ID" value="NZ_FXTI01000001.1"/>
</dbReference>
<evidence type="ECO:0000256" key="8">
    <source>
        <dbReference type="ARBA" id="ARBA00060643"/>
    </source>
</evidence>
<dbReference type="UniPathway" id="UPA00034">
    <property type="reaction ID" value="UER00027"/>
</dbReference>
<evidence type="ECO:0000256" key="9">
    <source>
        <dbReference type="ARBA" id="ARBA00060983"/>
    </source>
</evidence>
<dbReference type="Pfam" id="PF02784">
    <property type="entry name" value="Orn_Arg_deC_N"/>
    <property type="match status" value="1"/>
</dbReference>
<feature type="active site" description="Proton donor" evidence="13">
    <location>
        <position position="359"/>
    </location>
</feature>
<dbReference type="FunFam" id="2.40.37.10:FF:000003">
    <property type="entry name" value="Diaminopimelate decarboxylase"/>
    <property type="match status" value="1"/>
</dbReference>
<evidence type="ECO:0000256" key="10">
    <source>
        <dbReference type="ARBA" id="ARBA00066427"/>
    </source>
</evidence>
<evidence type="ECO:0000313" key="16">
    <source>
        <dbReference type="EMBL" id="SMO41188.1"/>
    </source>
</evidence>
<dbReference type="GO" id="GO:0030170">
    <property type="term" value="F:pyridoxal phosphate binding"/>
    <property type="evidence" value="ECO:0007669"/>
    <property type="project" value="UniProtKB-UniRule"/>
</dbReference>
<dbReference type="HAMAP" id="MF_02120">
    <property type="entry name" value="LysA"/>
    <property type="match status" value="1"/>
</dbReference>
<evidence type="ECO:0000256" key="11">
    <source>
        <dbReference type="ARBA" id="ARBA00074972"/>
    </source>
</evidence>
<dbReference type="InterPro" id="IPR022644">
    <property type="entry name" value="De-COase2_N"/>
</dbReference>
<protein>
    <recommendedName>
        <fullName evidence="11 12">Diaminopimelate decarboxylase</fullName>
        <shortName evidence="12">DAP decarboxylase</shortName>
        <shortName evidence="12">DAPDC</shortName>
        <ecNumber evidence="10 12">4.1.1.20</ecNumber>
    </recommendedName>
</protein>
<proteinExistence type="inferred from homology"/>
<dbReference type="PANTHER" id="PTHR43727:SF2">
    <property type="entry name" value="GROUP IV DECARBOXYLASE"/>
    <property type="match status" value="1"/>
</dbReference>
<keyword evidence="17" id="KW-1185">Reference proteome</keyword>
<dbReference type="Gene3D" id="2.40.37.10">
    <property type="entry name" value="Lyase, Ornithine Decarboxylase, Chain A, domain 1"/>
    <property type="match status" value="1"/>
</dbReference>
<dbReference type="AlphaFoldDB" id="A0A521B268"/>
<dbReference type="SUPFAM" id="SSF50621">
    <property type="entry name" value="Alanine racemase C-terminal domain-like"/>
    <property type="match status" value="1"/>
</dbReference>
<keyword evidence="6 12" id="KW-0456">Lyase</keyword>
<evidence type="ECO:0000256" key="13">
    <source>
        <dbReference type="PIRSR" id="PIRSR600183-50"/>
    </source>
</evidence>
<dbReference type="EC" id="4.1.1.20" evidence="10 12"/>
<keyword evidence="5 12" id="KW-0457">Lysine biosynthesis</keyword>
<evidence type="ECO:0000256" key="4">
    <source>
        <dbReference type="ARBA" id="ARBA00022898"/>
    </source>
</evidence>
<dbReference type="PRINTS" id="PR01181">
    <property type="entry name" value="DAPDCRBXLASE"/>
</dbReference>
<dbReference type="PANTHER" id="PTHR43727">
    <property type="entry name" value="DIAMINOPIMELATE DECARBOXYLASE"/>
    <property type="match status" value="1"/>
</dbReference>
<dbReference type="InterPro" id="IPR009006">
    <property type="entry name" value="Ala_racemase/Decarboxylase_C"/>
</dbReference>
<comment type="catalytic activity">
    <reaction evidence="7 12 14">
        <text>meso-2,6-diaminopimelate + H(+) = L-lysine + CO2</text>
        <dbReference type="Rhea" id="RHEA:15101"/>
        <dbReference type="ChEBI" id="CHEBI:15378"/>
        <dbReference type="ChEBI" id="CHEBI:16526"/>
        <dbReference type="ChEBI" id="CHEBI:32551"/>
        <dbReference type="ChEBI" id="CHEBI:57791"/>
        <dbReference type="EC" id="4.1.1.20"/>
    </reaction>
</comment>
<dbReference type="NCBIfam" id="TIGR01048">
    <property type="entry name" value="lysA"/>
    <property type="match status" value="1"/>
</dbReference>
<evidence type="ECO:0000256" key="3">
    <source>
        <dbReference type="ARBA" id="ARBA00022793"/>
    </source>
</evidence>
<gene>
    <name evidence="12" type="primary">lysA</name>
    <name evidence="16" type="ORF">SAMN06264849_101495</name>
</gene>
<dbReference type="Gene3D" id="3.20.20.10">
    <property type="entry name" value="Alanine racemase"/>
    <property type="match status" value="1"/>
</dbReference>
<evidence type="ECO:0000256" key="5">
    <source>
        <dbReference type="ARBA" id="ARBA00023154"/>
    </source>
</evidence>
<feature type="binding site" evidence="12">
    <location>
        <position position="291"/>
    </location>
    <ligand>
        <name>substrate</name>
    </ligand>
</feature>
<dbReference type="GO" id="GO:0009089">
    <property type="term" value="P:lysine biosynthetic process via diaminopimelate"/>
    <property type="evidence" value="ECO:0007669"/>
    <property type="project" value="UniProtKB-UniRule"/>
</dbReference>
<feature type="binding site" evidence="12">
    <location>
        <begin position="288"/>
        <end position="291"/>
    </location>
    <ligand>
        <name>pyridoxal 5'-phosphate</name>
        <dbReference type="ChEBI" id="CHEBI:597326"/>
    </ligand>
</feature>
<comment type="cofactor">
    <cofactor evidence="1 12 13 14">
        <name>pyridoxal 5'-phosphate</name>
        <dbReference type="ChEBI" id="CHEBI:597326"/>
    </cofactor>
</comment>
<evidence type="ECO:0000256" key="1">
    <source>
        <dbReference type="ARBA" id="ARBA00001933"/>
    </source>
</evidence>
<evidence type="ECO:0000313" key="17">
    <source>
        <dbReference type="Proteomes" id="UP000315636"/>
    </source>
</evidence>
<evidence type="ECO:0000256" key="2">
    <source>
        <dbReference type="ARBA" id="ARBA00022605"/>
    </source>
</evidence>
<dbReference type="EMBL" id="FXTI01000001">
    <property type="protein sequence ID" value="SMO41188.1"/>
    <property type="molecule type" value="Genomic_DNA"/>
</dbReference>
<dbReference type="SUPFAM" id="SSF51419">
    <property type="entry name" value="PLP-binding barrel"/>
    <property type="match status" value="1"/>
</dbReference>
<feature type="binding site" evidence="12">
    <location>
        <position position="332"/>
    </location>
    <ligand>
        <name>substrate</name>
    </ligand>
</feature>
<comment type="subunit">
    <text evidence="12">Homodimer.</text>
</comment>
<comment type="similarity">
    <text evidence="9 12">Belongs to the Orn/Lys/Arg decarboxylase class-II family. LysA subfamily.</text>
</comment>
<name>A0A521B268_9BACL</name>
<dbReference type="FunFam" id="3.20.20.10:FF:000003">
    <property type="entry name" value="Diaminopimelate decarboxylase"/>
    <property type="match status" value="1"/>
</dbReference>
<evidence type="ECO:0000256" key="12">
    <source>
        <dbReference type="HAMAP-Rule" id="MF_02120"/>
    </source>
</evidence>
<sequence>MRLRGTSQFNDQGHLEIGGCDTVELAEQFGTPLYIMDEWMIRQRMREYMQAFQKTGLAFQVAYASKAFSTLAMCRLVAEEGLHLDVVSDGELFTALKAGFPAERIYFHGNNKTREELEMGLDAGIGWFVVDNFNELSMLSSLAYKKGLTARVLLRTTPGVEAHTHTYIQTGQEDSKFGFNLASGQVHKAVERCLQYKGLKVDGFHCHIGSQIFETDGFRLAVQKLVTLSEECRNLFGFQTRILNLGGGFGIRYNEEDRPMSVDQYIFAIAEEIRSGFSEKDIPQVVVEPGRSIVGEAGTTLYRVGTIKQIPGVRKYISVDGGMNDNPRPALYRASYEAILANRTSEQPEETVSVAGKLCESGDMLIWDIDLPHVKSGDLLAVTCTGAYNYSMANNYNRLRRPAVVFVRDGYSDVVVRRESMEDLIKNDRIPNRLLTPNGQC</sequence>
<accession>A0A521B268</accession>
<dbReference type="PRINTS" id="PR01179">
    <property type="entry name" value="ODADCRBXLASE"/>
</dbReference>
<feature type="binding site" evidence="12">
    <location>
        <position position="388"/>
    </location>
    <ligand>
        <name>pyridoxal 5'-phosphate</name>
        <dbReference type="ChEBI" id="CHEBI:597326"/>
    </ligand>
</feature>
<reference evidence="16 17" key="1">
    <citation type="submission" date="2017-05" db="EMBL/GenBank/DDBJ databases">
        <authorList>
            <person name="Varghese N."/>
            <person name="Submissions S."/>
        </authorList>
    </citation>
    <scope>NUCLEOTIDE SEQUENCE [LARGE SCALE GENOMIC DNA]</scope>
    <source>
        <strain evidence="16 17">DSM 45474</strain>
    </source>
</reference>
<keyword evidence="2 12" id="KW-0028">Amino-acid biosynthesis</keyword>
<dbReference type="InterPro" id="IPR002986">
    <property type="entry name" value="DAP_deCOOHase_LysA"/>
</dbReference>
<organism evidence="16 17">
    <name type="scientific">Melghirimyces algeriensis</name>
    <dbReference type="NCBI Taxonomy" id="910412"/>
    <lineage>
        <taxon>Bacteria</taxon>
        <taxon>Bacillati</taxon>
        <taxon>Bacillota</taxon>
        <taxon>Bacilli</taxon>
        <taxon>Bacillales</taxon>
        <taxon>Thermoactinomycetaceae</taxon>
        <taxon>Melghirimyces</taxon>
    </lineage>
</organism>
<comment type="pathway">
    <text evidence="8 12 14">Amino-acid biosynthesis; L-lysine biosynthesis via DAP pathway; L-lysine from DL-2,6-diaminopimelate: step 1/1.</text>
</comment>
<feature type="domain" description="Orn/DAP/Arg decarboxylase 2 N-terminal" evidence="15">
    <location>
        <begin position="41"/>
        <end position="294"/>
    </location>
</feature>
<dbReference type="OrthoDB" id="9802241at2"/>
<feature type="binding site" evidence="12">
    <location>
        <position position="248"/>
    </location>
    <ligand>
        <name>pyridoxal 5'-phosphate</name>
        <dbReference type="ChEBI" id="CHEBI:597326"/>
    </ligand>
</feature>
<evidence type="ECO:0000259" key="15">
    <source>
        <dbReference type="Pfam" id="PF02784"/>
    </source>
</evidence>
<dbReference type="InterPro" id="IPR000183">
    <property type="entry name" value="Orn/DAP/Arg_de-COase"/>
</dbReference>
<feature type="modified residue" description="N6-(pyridoxal phosphate)lysine" evidence="12 13">
    <location>
        <position position="66"/>
    </location>
</feature>
<feature type="binding site" evidence="12">
    <location>
        <position position="388"/>
    </location>
    <ligand>
        <name>substrate</name>
    </ligand>
</feature>
<evidence type="ECO:0000256" key="7">
    <source>
        <dbReference type="ARBA" id="ARBA00050464"/>
    </source>
</evidence>